<comment type="caution">
    <text evidence="2">The sequence shown here is derived from an EMBL/GenBank/DDBJ whole genome shotgun (WGS) entry which is preliminary data.</text>
</comment>
<name>A0ABS1E922_9BURK</name>
<dbReference type="InterPro" id="IPR007712">
    <property type="entry name" value="RelE/ParE_toxin"/>
</dbReference>
<dbReference type="InterPro" id="IPR035093">
    <property type="entry name" value="RelE/ParE_toxin_dom_sf"/>
</dbReference>
<sequence length="113" mass="13006">MSIKPMEGIWEVLLTETAEQDYIDIIRWTVQNFGEHQAKTYSLTLNLALATLEKSPNIIGAKQREELGARIYTLHVVRNGKKGRHIIVFCASERNTIEVLRLLHDSMDFESHL</sequence>
<dbReference type="RefSeq" id="WP_200233636.1">
    <property type="nucleotide sequence ID" value="NZ_JAENGP010000002.1"/>
</dbReference>
<evidence type="ECO:0000256" key="1">
    <source>
        <dbReference type="ARBA" id="ARBA00022649"/>
    </source>
</evidence>
<dbReference type="Gene3D" id="3.30.2310.20">
    <property type="entry name" value="RelE-like"/>
    <property type="match status" value="1"/>
</dbReference>
<dbReference type="Pfam" id="PF05016">
    <property type="entry name" value="ParE_toxin"/>
    <property type="match status" value="1"/>
</dbReference>
<proteinExistence type="predicted"/>
<protein>
    <submittedName>
        <fullName evidence="2">Type II toxin-antitoxin system RelE/ParE family toxin</fullName>
    </submittedName>
</protein>
<evidence type="ECO:0000313" key="2">
    <source>
        <dbReference type="EMBL" id="MBK1780184.1"/>
    </source>
</evidence>
<keyword evidence="3" id="KW-1185">Reference proteome</keyword>
<dbReference type="EMBL" id="JAENGP010000002">
    <property type="protein sequence ID" value="MBK1780184.1"/>
    <property type="molecule type" value="Genomic_DNA"/>
</dbReference>
<reference evidence="2 3" key="1">
    <citation type="submission" date="2020-12" db="EMBL/GenBank/DDBJ databases">
        <authorList>
            <person name="Lu T."/>
            <person name="Wang Q."/>
            <person name="Han X."/>
        </authorList>
    </citation>
    <scope>NUCLEOTIDE SEQUENCE [LARGE SCALE GENOMIC DNA]</scope>
    <source>
        <strain evidence="2 3">WQ 585</strain>
    </source>
</reference>
<gene>
    <name evidence="2" type="ORF">JHL22_03040</name>
</gene>
<organism evidence="2 3">
    <name type="scientific">Advenella mandrilli</name>
    <dbReference type="NCBI Taxonomy" id="2800330"/>
    <lineage>
        <taxon>Bacteria</taxon>
        <taxon>Pseudomonadati</taxon>
        <taxon>Pseudomonadota</taxon>
        <taxon>Betaproteobacteria</taxon>
        <taxon>Burkholderiales</taxon>
        <taxon>Alcaligenaceae</taxon>
    </lineage>
</organism>
<dbReference type="Proteomes" id="UP000635316">
    <property type="component" value="Unassembled WGS sequence"/>
</dbReference>
<evidence type="ECO:0000313" key="3">
    <source>
        <dbReference type="Proteomes" id="UP000635316"/>
    </source>
</evidence>
<keyword evidence="1" id="KW-1277">Toxin-antitoxin system</keyword>
<accession>A0ABS1E922</accession>